<reference evidence="2" key="1">
    <citation type="submission" date="2024-06" db="EMBL/GenBank/DDBJ databases">
        <title>Draft genome sequence of Microbacterium sp. strain A8/3-1, isolated from Oxytropis tragacanthoides Fisch. ex DC. Root nodules in the Altai region of Russia.</title>
        <authorList>
            <person name="Sazanova A."/>
            <person name="Guro P."/>
            <person name="Kuznetsova I."/>
            <person name="Belimov A."/>
            <person name="Safronova V."/>
        </authorList>
    </citation>
    <scope>NUCLEOTIDE SEQUENCE</scope>
    <source>
        <strain evidence="2">A8/3-1</strain>
    </source>
</reference>
<accession>A0AAU7VVW4</accession>
<feature type="signal peptide" evidence="1">
    <location>
        <begin position="1"/>
        <end position="26"/>
    </location>
</feature>
<organism evidence="2">
    <name type="scientific">Microbacterium sp. A8/3-1</name>
    <dbReference type="NCBI Taxonomy" id="3160749"/>
    <lineage>
        <taxon>Bacteria</taxon>
        <taxon>Bacillati</taxon>
        <taxon>Actinomycetota</taxon>
        <taxon>Actinomycetes</taxon>
        <taxon>Micrococcales</taxon>
        <taxon>Microbacteriaceae</taxon>
        <taxon>Microbacterium</taxon>
    </lineage>
</organism>
<feature type="chain" id="PRO_5043403392" description="Lipoprotein" evidence="1">
    <location>
        <begin position="27"/>
        <end position="122"/>
    </location>
</feature>
<protein>
    <recommendedName>
        <fullName evidence="3">Lipoprotein</fullName>
    </recommendedName>
</protein>
<dbReference type="RefSeq" id="WP_282216058.1">
    <property type="nucleotide sequence ID" value="NZ_CP158357.1"/>
</dbReference>
<dbReference type="AlphaFoldDB" id="A0AAU7VVW4"/>
<evidence type="ECO:0000256" key="1">
    <source>
        <dbReference type="SAM" id="SignalP"/>
    </source>
</evidence>
<dbReference type="PROSITE" id="PS51257">
    <property type="entry name" value="PROKAR_LIPOPROTEIN"/>
    <property type="match status" value="1"/>
</dbReference>
<keyword evidence="1" id="KW-0732">Signal</keyword>
<sequence>MRRLVVLPLLLAAGLLAGCSQVTQFAGDVVGVPVEETCTTIDDAYAQYQSVIDQGGATEEQLDAARDDLVATLDGLADDVDGQLGDLIRSGAQQLGEVTDLQAPETVEAIEQLKESASAFCG</sequence>
<evidence type="ECO:0000313" key="2">
    <source>
        <dbReference type="EMBL" id="XBX77921.1"/>
    </source>
</evidence>
<proteinExistence type="predicted"/>
<name>A0AAU7VVW4_9MICO</name>
<dbReference type="EMBL" id="CP158357">
    <property type="protein sequence ID" value="XBX77921.1"/>
    <property type="molecule type" value="Genomic_DNA"/>
</dbReference>
<evidence type="ECO:0008006" key="3">
    <source>
        <dbReference type="Google" id="ProtNLM"/>
    </source>
</evidence>
<gene>
    <name evidence="2" type="ORF">ABS642_18705</name>
</gene>